<evidence type="ECO:0000256" key="3">
    <source>
        <dbReference type="ARBA" id="ARBA00022603"/>
    </source>
</evidence>
<organism evidence="7 8">
    <name type="scientific">Candidatus Thiomargarita nelsonii</name>
    <dbReference type="NCBI Taxonomy" id="1003181"/>
    <lineage>
        <taxon>Bacteria</taxon>
        <taxon>Pseudomonadati</taxon>
        <taxon>Pseudomonadota</taxon>
        <taxon>Gammaproteobacteria</taxon>
        <taxon>Thiotrichales</taxon>
        <taxon>Thiotrichaceae</taxon>
        <taxon>Thiomargarita</taxon>
    </lineage>
</organism>
<evidence type="ECO:0000256" key="2">
    <source>
        <dbReference type="ARBA" id="ARBA00022490"/>
    </source>
</evidence>
<dbReference type="InterPro" id="IPR050078">
    <property type="entry name" value="Ribosomal_L11_MeTrfase_PrmA"/>
</dbReference>
<dbReference type="InterPro" id="IPR029063">
    <property type="entry name" value="SAM-dependent_MTases_sf"/>
</dbReference>
<dbReference type="Gene3D" id="3.40.50.150">
    <property type="entry name" value="Vaccinia Virus protein VP39"/>
    <property type="match status" value="1"/>
</dbReference>
<evidence type="ECO:0000313" key="7">
    <source>
        <dbReference type="EMBL" id="TGO03509.1"/>
    </source>
</evidence>
<proteinExistence type="inferred from homology"/>
<keyword evidence="2 6" id="KW-0963">Cytoplasm</keyword>
<keyword evidence="7" id="KW-0687">Ribonucleoprotein</keyword>
<evidence type="ECO:0000256" key="6">
    <source>
        <dbReference type="HAMAP-Rule" id="MF_00735"/>
    </source>
</evidence>
<keyword evidence="3 6" id="KW-0489">Methyltransferase</keyword>
<comment type="similarity">
    <text evidence="1 6">Belongs to the methyltransferase superfamily. PrmA family.</text>
</comment>
<feature type="binding site" evidence="6">
    <location>
        <position position="139"/>
    </location>
    <ligand>
        <name>S-adenosyl-L-methionine</name>
        <dbReference type="ChEBI" id="CHEBI:59789"/>
    </ligand>
</feature>
<dbReference type="PANTHER" id="PTHR43648">
    <property type="entry name" value="ELECTRON TRANSFER FLAVOPROTEIN BETA SUBUNIT LYSINE METHYLTRANSFERASE"/>
    <property type="match status" value="1"/>
</dbReference>
<dbReference type="GO" id="GO:0005829">
    <property type="term" value="C:cytosol"/>
    <property type="evidence" value="ECO:0007669"/>
    <property type="project" value="TreeGrafter"/>
</dbReference>
<dbReference type="GO" id="GO:0016279">
    <property type="term" value="F:protein-lysine N-methyltransferase activity"/>
    <property type="evidence" value="ECO:0007669"/>
    <property type="project" value="TreeGrafter"/>
</dbReference>
<dbReference type="EMBL" id="JSZA02000015">
    <property type="protein sequence ID" value="TGO03509.1"/>
    <property type="molecule type" value="Genomic_DNA"/>
</dbReference>
<dbReference type="PANTHER" id="PTHR43648:SF1">
    <property type="entry name" value="ELECTRON TRANSFER FLAVOPROTEIN BETA SUBUNIT LYSINE METHYLTRANSFERASE"/>
    <property type="match status" value="1"/>
</dbReference>
<comment type="catalytic activity">
    <reaction evidence="6">
        <text>L-lysyl-[protein] + 3 S-adenosyl-L-methionine = N(6),N(6),N(6)-trimethyl-L-lysyl-[protein] + 3 S-adenosyl-L-homocysteine + 3 H(+)</text>
        <dbReference type="Rhea" id="RHEA:54192"/>
        <dbReference type="Rhea" id="RHEA-COMP:9752"/>
        <dbReference type="Rhea" id="RHEA-COMP:13826"/>
        <dbReference type="ChEBI" id="CHEBI:15378"/>
        <dbReference type="ChEBI" id="CHEBI:29969"/>
        <dbReference type="ChEBI" id="CHEBI:57856"/>
        <dbReference type="ChEBI" id="CHEBI:59789"/>
        <dbReference type="ChEBI" id="CHEBI:61961"/>
    </reaction>
</comment>
<evidence type="ECO:0000313" key="8">
    <source>
        <dbReference type="Proteomes" id="UP000030428"/>
    </source>
</evidence>
<dbReference type="CDD" id="cd02440">
    <property type="entry name" value="AdoMet_MTases"/>
    <property type="match status" value="1"/>
</dbReference>
<feature type="binding site" evidence="6">
    <location>
        <position position="161"/>
    </location>
    <ligand>
        <name>S-adenosyl-L-methionine</name>
        <dbReference type="ChEBI" id="CHEBI:59789"/>
    </ligand>
</feature>
<dbReference type="GO" id="GO:0005840">
    <property type="term" value="C:ribosome"/>
    <property type="evidence" value="ECO:0007669"/>
    <property type="project" value="UniProtKB-KW"/>
</dbReference>
<dbReference type="SUPFAM" id="SSF53335">
    <property type="entry name" value="S-adenosyl-L-methionine-dependent methyltransferases"/>
    <property type="match status" value="1"/>
</dbReference>
<dbReference type="PIRSF" id="PIRSF000401">
    <property type="entry name" value="RPL11_MTase"/>
    <property type="match status" value="1"/>
</dbReference>
<dbReference type="AlphaFoldDB" id="A0A4E0QRP4"/>
<keyword evidence="4 6" id="KW-0808">Transferase</keyword>
<comment type="caution">
    <text evidence="7">The sequence shown here is derived from an EMBL/GenBank/DDBJ whole genome shotgun (WGS) entry which is preliminary data.</text>
</comment>
<keyword evidence="7" id="KW-0689">Ribosomal protein</keyword>
<dbReference type="Pfam" id="PF06325">
    <property type="entry name" value="PrmA"/>
    <property type="match status" value="1"/>
</dbReference>
<reference evidence="7 8" key="1">
    <citation type="journal article" date="2016" name="Front. Microbiol.">
        <title>Single-Cell (Meta-)Genomics of a Dimorphic Candidatus Thiomargarita nelsonii Reveals Genomic Plasticity.</title>
        <authorList>
            <person name="Flood B.E."/>
            <person name="Fliss P."/>
            <person name="Jones D.S."/>
            <person name="Dick G.J."/>
            <person name="Jain S."/>
            <person name="Kaster A.K."/>
            <person name="Winkel M."/>
            <person name="Mussmann M."/>
            <person name="Bailey J."/>
        </authorList>
    </citation>
    <scope>NUCLEOTIDE SEQUENCE [LARGE SCALE GENOMIC DNA]</scope>
    <source>
        <strain evidence="7">Hydrate Ridge</strain>
    </source>
</reference>
<name>A0A4E0QRP4_9GAMM</name>
<dbReference type="EC" id="2.1.1.-" evidence="6"/>
<dbReference type="NCBIfam" id="TIGR00406">
    <property type="entry name" value="prmA"/>
    <property type="match status" value="1"/>
</dbReference>
<dbReference type="HAMAP" id="MF_00735">
    <property type="entry name" value="Methyltr_PrmA"/>
    <property type="match status" value="1"/>
</dbReference>
<gene>
    <name evidence="6 7" type="primary">prmA</name>
    <name evidence="7" type="ORF">PN36_05735</name>
</gene>
<dbReference type="InterPro" id="IPR004498">
    <property type="entry name" value="Ribosomal_PrmA_MeTrfase"/>
</dbReference>
<evidence type="ECO:0000256" key="1">
    <source>
        <dbReference type="ARBA" id="ARBA00009741"/>
    </source>
</evidence>
<keyword evidence="5 6" id="KW-0949">S-adenosyl-L-methionine</keyword>
<sequence length="287" mass="31661">MPWLQIILETDADTVDQISDELFAVGAVSVTLQDAKEQPLYEPALNTTPLWKRTRVVALFEGDTDTRELQSQLQAMPPYQIEMLASQEWTRVWMDDFHPMRFGERVWICPSWQTPPAPEAINILLDPGLAFGTGTHTTTALCLEWLDQAYDFSGKTLIDYGCGSGILAIAAVKLGAACVWAVDNDPQALLATAENATKNEVSALIRPVFPEQLPDLKVDAIVANILATPLINLATLLTAHLKVGAPLVLSGILKDQCDNVTAAYAPDFNITEIVERDNWMRIVAFRK</sequence>
<keyword evidence="8" id="KW-1185">Reference proteome</keyword>
<evidence type="ECO:0000256" key="5">
    <source>
        <dbReference type="ARBA" id="ARBA00022691"/>
    </source>
</evidence>
<comment type="function">
    <text evidence="6">Methylates ribosomal protein L11.</text>
</comment>
<dbReference type="GO" id="GO:0032259">
    <property type="term" value="P:methylation"/>
    <property type="evidence" value="ECO:0007669"/>
    <property type="project" value="UniProtKB-KW"/>
</dbReference>
<comment type="subcellular location">
    <subcellularLocation>
        <location evidence="6">Cytoplasm</location>
    </subcellularLocation>
</comment>
<feature type="binding site" evidence="6">
    <location>
        <position position="224"/>
    </location>
    <ligand>
        <name>S-adenosyl-L-methionine</name>
        <dbReference type="ChEBI" id="CHEBI:59789"/>
    </ligand>
</feature>
<evidence type="ECO:0000256" key="4">
    <source>
        <dbReference type="ARBA" id="ARBA00022679"/>
    </source>
</evidence>
<dbReference type="Proteomes" id="UP000030428">
    <property type="component" value="Unassembled WGS sequence"/>
</dbReference>
<accession>A0A4E0QRP4</accession>
<feature type="binding site" evidence="6">
    <location>
        <position position="183"/>
    </location>
    <ligand>
        <name>S-adenosyl-L-methionine</name>
        <dbReference type="ChEBI" id="CHEBI:59789"/>
    </ligand>
</feature>
<protein>
    <recommendedName>
        <fullName evidence="6">Ribosomal protein L11 methyltransferase</fullName>
        <shortName evidence="6">L11 Mtase</shortName>
        <ecNumber evidence="6">2.1.1.-</ecNumber>
    </recommendedName>
</protein>